<evidence type="ECO:0000256" key="1">
    <source>
        <dbReference type="SAM" id="MobiDB-lite"/>
    </source>
</evidence>
<feature type="region of interest" description="Disordered" evidence="1">
    <location>
        <begin position="27"/>
        <end position="51"/>
    </location>
</feature>
<dbReference type="EMBL" id="JAAGKO020000040">
    <property type="protein sequence ID" value="MDI5965718.1"/>
    <property type="molecule type" value="Genomic_DNA"/>
</dbReference>
<dbReference type="RefSeq" id="WP_271323116.1">
    <property type="nucleotide sequence ID" value="NZ_JAAGKO020000040.1"/>
</dbReference>
<comment type="caution">
    <text evidence="2">The sequence shown here is derived from an EMBL/GenBank/DDBJ whole genome shotgun (WGS) entry which is preliminary data.</text>
</comment>
<proteinExistence type="predicted"/>
<sequence length="135" mass="14787">MSGYNNRFVLLTFPELGEKVSVLLRNPKLQPPNDLTPEDVPVDADGEPVDQKDAERAVYKMVAGLIVDWRVYDASASGETPAIDLDADDLDAQMAALEAADQVRLDKVTPENVARLPMAILNRISEEIGRVADPQ</sequence>
<evidence type="ECO:0008006" key="4">
    <source>
        <dbReference type="Google" id="ProtNLM"/>
    </source>
</evidence>
<dbReference type="Proteomes" id="UP001156398">
    <property type="component" value="Unassembled WGS sequence"/>
</dbReference>
<reference evidence="2 3" key="1">
    <citation type="submission" date="2023-05" db="EMBL/GenBank/DDBJ databases">
        <title>Streptantibioticus silvisoli sp. nov., acidotolerant actinomycetes 1 from pine litter.</title>
        <authorList>
            <person name="Swiecimska M."/>
            <person name="Golinska P."/>
            <person name="Sangal V."/>
            <person name="Wachnowicz B."/>
            <person name="Goodfellow M."/>
        </authorList>
    </citation>
    <scope>NUCLEOTIDE SEQUENCE [LARGE SCALE GENOMIC DNA]</scope>
    <source>
        <strain evidence="2 3">SL54</strain>
    </source>
</reference>
<keyword evidence="3" id="KW-1185">Reference proteome</keyword>
<accession>A0ABT6W7R4</accession>
<feature type="compositionally biased region" description="Acidic residues" evidence="1">
    <location>
        <begin position="36"/>
        <end position="48"/>
    </location>
</feature>
<name>A0ABT6W7R4_9ACTN</name>
<protein>
    <recommendedName>
        <fullName evidence="4">Tail assembly chaperone</fullName>
    </recommendedName>
</protein>
<organism evidence="2 3">
    <name type="scientific">Streptantibioticus silvisoli</name>
    <dbReference type="NCBI Taxonomy" id="2705255"/>
    <lineage>
        <taxon>Bacteria</taxon>
        <taxon>Bacillati</taxon>
        <taxon>Actinomycetota</taxon>
        <taxon>Actinomycetes</taxon>
        <taxon>Kitasatosporales</taxon>
        <taxon>Streptomycetaceae</taxon>
        <taxon>Streptantibioticus</taxon>
    </lineage>
</organism>
<gene>
    <name evidence="2" type="ORF">POF43_023830</name>
</gene>
<evidence type="ECO:0000313" key="2">
    <source>
        <dbReference type="EMBL" id="MDI5965718.1"/>
    </source>
</evidence>
<evidence type="ECO:0000313" key="3">
    <source>
        <dbReference type="Proteomes" id="UP001156398"/>
    </source>
</evidence>